<evidence type="ECO:0000256" key="1">
    <source>
        <dbReference type="SAM" id="SignalP"/>
    </source>
</evidence>
<dbReference type="Proteomes" id="UP001354971">
    <property type="component" value="Unassembled WGS sequence"/>
</dbReference>
<keyword evidence="3" id="KW-1185">Reference proteome</keyword>
<evidence type="ECO:0000313" key="2">
    <source>
        <dbReference type="EMBL" id="MEE2526164.1"/>
    </source>
</evidence>
<reference evidence="2 3" key="1">
    <citation type="submission" date="2024-01" db="EMBL/GenBank/DDBJ databases">
        <title>Hyphobacterium bacterium isolated from marine sediment.</title>
        <authorList>
            <person name="Zhao S."/>
        </authorList>
    </citation>
    <scope>NUCLEOTIDE SEQUENCE [LARGE SCALE GENOMIC DNA]</scope>
    <source>
        <strain evidence="3">HN65</strain>
    </source>
</reference>
<evidence type="ECO:0008006" key="4">
    <source>
        <dbReference type="Google" id="ProtNLM"/>
    </source>
</evidence>
<comment type="caution">
    <text evidence="2">The sequence shown here is derived from an EMBL/GenBank/DDBJ whole genome shotgun (WGS) entry which is preliminary data.</text>
</comment>
<feature type="chain" id="PRO_5046709149" description="Lipoprotein" evidence="1">
    <location>
        <begin position="17"/>
        <end position="127"/>
    </location>
</feature>
<dbReference type="EMBL" id="JAZDRP010000004">
    <property type="protein sequence ID" value="MEE2526164.1"/>
    <property type="molecule type" value="Genomic_DNA"/>
</dbReference>
<name>A0ABU7LRE6_9PROT</name>
<proteinExistence type="predicted"/>
<protein>
    <recommendedName>
        <fullName evidence="4">Lipoprotein</fullName>
    </recommendedName>
</protein>
<feature type="signal peptide" evidence="1">
    <location>
        <begin position="1"/>
        <end position="16"/>
    </location>
</feature>
<dbReference type="PROSITE" id="PS51257">
    <property type="entry name" value="PROKAR_LIPOPROTEIN"/>
    <property type="match status" value="1"/>
</dbReference>
<evidence type="ECO:0000313" key="3">
    <source>
        <dbReference type="Proteomes" id="UP001354971"/>
    </source>
</evidence>
<accession>A0ABU7LRE6</accession>
<organism evidence="2 3">
    <name type="scientific">Hyphobacterium lacteum</name>
    <dbReference type="NCBI Taxonomy" id="3116575"/>
    <lineage>
        <taxon>Bacteria</taxon>
        <taxon>Pseudomonadati</taxon>
        <taxon>Pseudomonadota</taxon>
        <taxon>Alphaproteobacteria</taxon>
        <taxon>Maricaulales</taxon>
        <taxon>Maricaulaceae</taxon>
        <taxon>Hyphobacterium</taxon>
    </lineage>
</organism>
<keyword evidence="1" id="KW-0732">Signal</keyword>
<sequence length="127" mass="13942">MLTRLFAIAAMPLALAACSTVRSLPLIPDGDSDTVQVSNDRIALHGWRLVGDDILVVRVPSNGCTQKTDLSLDVRQRRGEFQVTIGRIREDYCRMLDPDGVEIPFGFEEFGARPGAAVTVMNPILED</sequence>
<gene>
    <name evidence="2" type="ORF">V0U79_07280</name>
</gene>
<dbReference type="RefSeq" id="WP_330198828.1">
    <property type="nucleotide sequence ID" value="NZ_JAZDRP010000004.1"/>
</dbReference>